<evidence type="ECO:0000313" key="3">
    <source>
        <dbReference type="EMBL" id="KAK3313699.1"/>
    </source>
</evidence>
<dbReference type="Proteomes" id="UP001283341">
    <property type="component" value="Unassembled WGS sequence"/>
</dbReference>
<accession>A0AAE0M0J1</accession>
<reference evidence="3" key="2">
    <citation type="submission" date="2023-06" db="EMBL/GenBank/DDBJ databases">
        <authorList>
            <consortium name="Lawrence Berkeley National Laboratory"/>
            <person name="Haridas S."/>
            <person name="Hensen N."/>
            <person name="Bonometti L."/>
            <person name="Westerberg I."/>
            <person name="Brannstrom I.O."/>
            <person name="Guillou S."/>
            <person name="Cros-Aarteil S."/>
            <person name="Calhoun S."/>
            <person name="Kuo A."/>
            <person name="Mondo S."/>
            <person name="Pangilinan J."/>
            <person name="Riley R."/>
            <person name="Labutti K."/>
            <person name="Andreopoulos B."/>
            <person name="Lipzen A."/>
            <person name="Chen C."/>
            <person name="Yanf M."/>
            <person name="Daum C."/>
            <person name="Ng V."/>
            <person name="Clum A."/>
            <person name="Steindorff A."/>
            <person name="Ohm R."/>
            <person name="Martin F."/>
            <person name="Silar P."/>
            <person name="Natvig D."/>
            <person name="Lalanne C."/>
            <person name="Gautier V."/>
            <person name="Ament-Velasquez S.L."/>
            <person name="Kruys A."/>
            <person name="Hutchinson M.I."/>
            <person name="Powell A.J."/>
            <person name="Barry K."/>
            <person name="Miller A.N."/>
            <person name="Grigoriev I.V."/>
            <person name="Debuchy R."/>
            <person name="Gladieux P."/>
            <person name="Thoren M.H."/>
            <person name="Johannesson H."/>
        </authorList>
    </citation>
    <scope>NUCLEOTIDE SEQUENCE</scope>
    <source>
        <strain evidence="3">CBS 118394</strain>
    </source>
</reference>
<feature type="compositionally biased region" description="Basic and acidic residues" evidence="1">
    <location>
        <begin position="580"/>
        <end position="591"/>
    </location>
</feature>
<dbReference type="AlphaFoldDB" id="A0AAE0M0J1"/>
<feature type="compositionally biased region" description="Basic and acidic residues" evidence="1">
    <location>
        <begin position="692"/>
        <end position="753"/>
    </location>
</feature>
<feature type="compositionally biased region" description="Low complexity" evidence="1">
    <location>
        <begin position="324"/>
        <end position="340"/>
    </location>
</feature>
<evidence type="ECO:0000313" key="4">
    <source>
        <dbReference type="Proteomes" id="UP001283341"/>
    </source>
</evidence>
<feature type="domain" description="DUF8035" evidence="2">
    <location>
        <begin position="507"/>
        <end position="561"/>
    </location>
</feature>
<dbReference type="PANTHER" id="PTHR42081:SF2">
    <property type="entry name" value="NIPPED-B-LIKE PROTEIN B"/>
    <property type="match status" value="1"/>
</dbReference>
<reference evidence="3" key="1">
    <citation type="journal article" date="2023" name="Mol. Phylogenet. Evol.">
        <title>Genome-scale phylogeny and comparative genomics of the fungal order Sordariales.</title>
        <authorList>
            <person name="Hensen N."/>
            <person name="Bonometti L."/>
            <person name="Westerberg I."/>
            <person name="Brannstrom I.O."/>
            <person name="Guillou S."/>
            <person name="Cros-Aarteil S."/>
            <person name="Calhoun S."/>
            <person name="Haridas S."/>
            <person name="Kuo A."/>
            <person name="Mondo S."/>
            <person name="Pangilinan J."/>
            <person name="Riley R."/>
            <person name="LaButti K."/>
            <person name="Andreopoulos B."/>
            <person name="Lipzen A."/>
            <person name="Chen C."/>
            <person name="Yan M."/>
            <person name="Daum C."/>
            <person name="Ng V."/>
            <person name="Clum A."/>
            <person name="Steindorff A."/>
            <person name="Ohm R.A."/>
            <person name="Martin F."/>
            <person name="Silar P."/>
            <person name="Natvig D.O."/>
            <person name="Lalanne C."/>
            <person name="Gautier V."/>
            <person name="Ament-Velasquez S.L."/>
            <person name="Kruys A."/>
            <person name="Hutchinson M.I."/>
            <person name="Powell A.J."/>
            <person name="Barry K."/>
            <person name="Miller A.N."/>
            <person name="Grigoriev I.V."/>
            <person name="Debuchy R."/>
            <person name="Gladieux P."/>
            <person name="Hiltunen Thoren M."/>
            <person name="Johannesson H."/>
        </authorList>
    </citation>
    <scope>NUCLEOTIDE SEQUENCE</scope>
    <source>
        <strain evidence="3">CBS 118394</strain>
    </source>
</reference>
<gene>
    <name evidence="3" type="ORF">B0H66DRAFT_482814</name>
</gene>
<feature type="compositionally biased region" description="Basic and acidic residues" evidence="1">
    <location>
        <begin position="553"/>
        <end position="572"/>
    </location>
</feature>
<proteinExistence type="predicted"/>
<dbReference type="InterPro" id="IPR058348">
    <property type="entry name" value="DUF8035"/>
</dbReference>
<feature type="compositionally biased region" description="Pro residues" evidence="1">
    <location>
        <begin position="451"/>
        <end position="463"/>
    </location>
</feature>
<feature type="compositionally biased region" description="Polar residues" evidence="1">
    <location>
        <begin position="647"/>
        <end position="663"/>
    </location>
</feature>
<evidence type="ECO:0000259" key="2">
    <source>
        <dbReference type="Pfam" id="PF26118"/>
    </source>
</evidence>
<feature type="compositionally biased region" description="Acidic residues" evidence="1">
    <location>
        <begin position="600"/>
        <end position="613"/>
    </location>
</feature>
<feature type="region of interest" description="Disordered" evidence="1">
    <location>
        <begin position="441"/>
        <end position="503"/>
    </location>
</feature>
<comment type="caution">
    <text evidence="3">The sequence shown here is derived from an EMBL/GenBank/DDBJ whole genome shotgun (WGS) entry which is preliminary data.</text>
</comment>
<dbReference type="EMBL" id="JAUEDM010000007">
    <property type="protein sequence ID" value="KAK3313699.1"/>
    <property type="molecule type" value="Genomic_DNA"/>
</dbReference>
<feature type="region of interest" description="Disordered" evidence="1">
    <location>
        <begin position="553"/>
        <end position="794"/>
    </location>
</feature>
<dbReference type="Pfam" id="PF26118">
    <property type="entry name" value="DUF8035"/>
    <property type="match status" value="1"/>
</dbReference>
<feature type="compositionally biased region" description="Basic and acidic residues" evidence="1">
    <location>
        <begin position="761"/>
        <end position="786"/>
    </location>
</feature>
<name>A0AAE0M0J1_9PEZI</name>
<organism evidence="3 4">
    <name type="scientific">Apodospora peruviana</name>
    <dbReference type="NCBI Taxonomy" id="516989"/>
    <lineage>
        <taxon>Eukaryota</taxon>
        <taxon>Fungi</taxon>
        <taxon>Dikarya</taxon>
        <taxon>Ascomycota</taxon>
        <taxon>Pezizomycotina</taxon>
        <taxon>Sordariomycetes</taxon>
        <taxon>Sordariomycetidae</taxon>
        <taxon>Sordariales</taxon>
        <taxon>Lasiosphaeriaceae</taxon>
        <taxon>Apodospora</taxon>
    </lineage>
</organism>
<dbReference type="PANTHER" id="PTHR42081">
    <property type="entry name" value="ZINC FINGER PROTEIN DHHC DOMAIN CONTAINING PROTEIN"/>
    <property type="match status" value="1"/>
</dbReference>
<keyword evidence="4" id="KW-1185">Reference proteome</keyword>
<protein>
    <recommendedName>
        <fullName evidence="2">DUF8035 domain-containing protein</fullName>
    </recommendedName>
</protein>
<feature type="compositionally biased region" description="Polar residues" evidence="1">
    <location>
        <begin position="309"/>
        <end position="323"/>
    </location>
</feature>
<sequence>MIASNGKLAKPTIESVDACARQLYRRARAAGPGFADLATTVRGLQTVIKHLHQESLDPDSLLNQSGQHSDDGRNAVYTRQLTSLVEDSDFTLKQVDTILERYGVAGDAEGRHGGRAGTGRHGTDSQEMARKIELIQNSVASQNLKIDIFLDTIQLYNPVRSHGALENTDDQQLNLIKDKVDAIARKLVRERGSPISDGEEDVWQQFKAELEKEGFSRHVLHEHKEVLRAYIRELESHQLVDNGTTPFVRGLLDQEPPPMTITPASYPTHPDAGFQPNGPPVANEGRRQIPGVTPRQLDPVVPRSLQPYDRSQTPQISNQGTSLSYEPYTSESSDSESNGSQTALISTRDLMALDQYSTDLLAARMGSIHLSPGPWPLPNYSVSPGTSPVNRFLPLAPQPLSIPSSAPQVHDMALSTSPGGQQLGASPRYVPPLQVPSVYSSGLSPTSSVMTPPPPYGSSPTLPPAQTFPALPSSAPATGTDISQHAPMPQQVSRLGPDSKGQEIPLDAKWTKIKRSLVSPVVLEKAGVRYEARPEFVAVLGILTREEVAEFAKKSAEVRNARRPVPEKEKSRESRRHHQGERQDKHRDRELKRRRGSIGDDSDVLWDESDTTEDERGHRKDKRRSREKDENKDGEKGTRIYPAIVSPPSSVNGDQPSPASTVQPKPILKNKNTNHVRFDKDGPREVSPSNSDRPRRDRDRDGDKHRDRDRDRDRSRRDRDRDRDQDRDRDYRDKDRSRRERDRDGDRDRDHRSSSHRHHERDRDRERERDRDKDKDRRSEHEDRLNKKSVLIGGAAATLLSVLTEAAAHL</sequence>
<feature type="region of interest" description="Disordered" evidence="1">
    <location>
        <begin position="257"/>
        <end position="341"/>
    </location>
</feature>
<evidence type="ECO:0000256" key="1">
    <source>
        <dbReference type="SAM" id="MobiDB-lite"/>
    </source>
</evidence>
<feature type="compositionally biased region" description="Basic and acidic residues" evidence="1">
    <location>
        <begin position="614"/>
        <end position="638"/>
    </location>
</feature>